<dbReference type="EMBL" id="NPEV01000051">
    <property type="protein sequence ID" value="RAI25286.1"/>
    <property type="molecule type" value="Genomic_DNA"/>
</dbReference>
<evidence type="ECO:0000313" key="3">
    <source>
        <dbReference type="Proteomes" id="UP000249299"/>
    </source>
</evidence>
<reference evidence="2 3" key="1">
    <citation type="submission" date="2017-07" db="EMBL/GenBank/DDBJ databases">
        <title>Draft Genome Sequences of Select Purple Nonsulfur Bacteria.</title>
        <authorList>
            <person name="Lasarre B."/>
            <person name="Mckinlay J.B."/>
        </authorList>
    </citation>
    <scope>NUCLEOTIDE SEQUENCE [LARGE SCALE GENOMIC DNA]</scope>
    <source>
        <strain evidence="2 3">DSM 11290</strain>
    </source>
</reference>
<evidence type="ECO:0000256" key="1">
    <source>
        <dbReference type="SAM" id="Coils"/>
    </source>
</evidence>
<proteinExistence type="predicted"/>
<dbReference type="RefSeq" id="WP_111435951.1">
    <property type="nucleotide sequence ID" value="NZ_JACIGG010000032.1"/>
</dbReference>
<name>A0A327JHU7_9HYPH</name>
<feature type="coiled-coil region" evidence="1">
    <location>
        <begin position="27"/>
        <end position="54"/>
    </location>
</feature>
<evidence type="ECO:0000313" key="2">
    <source>
        <dbReference type="EMBL" id="RAI25286.1"/>
    </source>
</evidence>
<gene>
    <name evidence="2" type="ORF">CH339_18885</name>
</gene>
<evidence type="ECO:0008006" key="4">
    <source>
        <dbReference type="Google" id="ProtNLM"/>
    </source>
</evidence>
<dbReference type="Proteomes" id="UP000249299">
    <property type="component" value="Unassembled WGS sequence"/>
</dbReference>
<accession>A0A327JHU7</accession>
<dbReference type="AlphaFoldDB" id="A0A327JHU7"/>
<keyword evidence="1" id="KW-0175">Coiled coil</keyword>
<comment type="caution">
    <text evidence="2">The sequence shown here is derived from an EMBL/GenBank/DDBJ whole genome shotgun (WGS) entry which is preliminary data.</text>
</comment>
<keyword evidence="3" id="KW-1185">Reference proteome</keyword>
<protein>
    <recommendedName>
        <fullName evidence="4">Cell division protein FtsL</fullName>
    </recommendedName>
</protein>
<sequence>MTRYFNIGLLVAMIVTAAAVYDRKYDTELAAERVAQLRQKIEEEKNAIQHLKAEWSLLEQPARIQELVERYHDYLKLDTVSPEQVVSIDDLPLRPVDLTPYQKPSVLGGYAEAGTATVR</sequence>
<organism evidence="2 3">
    <name type="scientific">Rhodobium orientis</name>
    <dbReference type="NCBI Taxonomy" id="34017"/>
    <lineage>
        <taxon>Bacteria</taxon>
        <taxon>Pseudomonadati</taxon>
        <taxon>Pseudomonadota</taxon>
        <taxon>Alphaproteobacteria</taxon>
        <taxon>Hyphomicrobiales</taxon>
        <taxon>Rhodobiaceae</taxon>
        <taxon>Rhodobium</taxon>
    </lineage>
</organism>
<dbReference type="OrthoDB" id="7165680at2"/>